<dbReference type="PANTHER" id="PTHR42733">
    <property type="entry name" value="DJ-1 PROTEIN"/>
    <property type="match status" value="1"/>
</dbReference>
<name>A0A9D2PYX6_9MICO</name>
<evidence type="ECO:0000313" key="3">
    <source>
        <dbReference type="EMBL" id="HJC68914.1"/>
    </source>
</evidence>
<sequence>MTSPLEGRTVLVLTSNFGTETSEIRTPIAALREAGAAVIVAAPSPGAVTTLELDREPGAEVPVDTTLDAVRPADVDAVVLPGGTLNADTLRADETAQQLVRAIAADGKVVAAICHAPWMLVETGLAADRDLTSVPTIRTDLVNAGARWSDREVVVDDRGGFRLITSRTPDDLDAFDAAIIDALG</sequence>
<dbReference type="InterPro" id="IPR006286">
    <property type="entry name" value="C56_PfpI-like"/>
</dbReference>
<dbReference type="SUPFAM" id="SSF52317">
    <property type="entry name" value="Class I glutamine amidotransferase-like"/>
    <property type="match status" value="1"/>
</dbReference>
<dbReference type="Proteomes" id="UP000823854">
    <property type="component" value="Unassembled WGS sequence"/>
</dbReference>
<keyword evidence="3" id="KW-0315">Glutamine amidotransferase</keyword>
<proteinExistence type="inferred from homology"/>
<evidence type="ECO:0000313" key="4">
    <source>
        <dbReference type="Proteomes" id="UP000823854"/>
    </source>
</evidence>
<evidence type="ECO:0000256" key="1">
    <source>
        <dbReference type="ARBA" id="ARBA00008542"/>
    </source>
</evidence>
<dbReference type="PANTHER" id="PTHR42733:SF12">
    <property type="entry name" value="PROTEINASE"/>
    <property type="match status" value="1"/>
</dbReference>
<protein>
    <submittedName>
        <fullName evidence="3">Type 1 glutamine amidotransferase</fullName>
    </submittedName>
</protein>
<dbReference type="Pfam" id="PF01965">
    <property type="entry name" value="DJ-1_PfpI"/>
    <property type="match status" value="1"/>
</dbReference>
<comment type="caution">
    <text evidence="3">The sequence shown here is derived from an EMBL/GenBank/DDBJ whole genome shotgun (WGS) entry which is preliminary data.</text>
</comment>
<dbReference type="InterPro" id="IPR029062">
    <property type="entry name" value="Class_I_gatase-like"/>
</dbReference>
<dbReference type="EMBL" id="DWWC01000092">
    <property type="protein sequence ID" value="HJC68914.1"/>
    <property type="molecule type" value="Genomic_DNA"/>
</dbReference>
<dbReference type="AlphaFoldDB" id="A0A9D2PYX6"/>
<reference evidence="3" key="1">
    <citation type="journal article" date="2021" name="PeerJ">
        <title>Extensive microbial diversity within the chicken gut microbiome revealed by metagenomics and culture.</title>
        <authorList>
            <person name="Gilroy R."/>
            <person name="Ravi A."/>
            <person name="Getino M."/>
            <person name="Pursley I."/>
            <person name="Horton D.L."/>
            <person name="Alikhan N.F."/>
            <person name="Baker D."/>
            <person name="Gharbi K."/>
            <person name="Hall N."/>
            <person name="Watson M."/>
            <person name="Adriaenssens E.M."/>
            <person name="Foster-Nyarko E."/>
            <person name="Jarju S."/>
            <person name="Secka A."/>
            <person name="Antonio M."/>
            <person name="Oren A."/>
            <person name="Chaudhuri R.R."/>
            <person name="La Ragione R."/>
            <person name="Hildebrand F."/>
            <person name="Pallen M.J."/>
        </authorList>
    </citation>
    <scope>NUCLEOTIDE SEQUENCE</scope>
    <source>
        <strain evidence="3">CHK130-7132</strain>
    </source>
</reference>
<comment type="similarity">
    <text evidence="1">Belongs to the peptidase C56 family.</text>
</comment>
<dbReference type="InterPro" id="IPR002818">
    <property type="entry name" value="DJ-1/PfpI"/>
</dbReference>
<dbReference type="CDD" id="cd03134">
    <property type="entry name" value="GATase1_PfpI_like"/>
    <property type="match status" value="1"/>
</dbReference>
<gene>
    <name evidence="3" type="ORF">H9932_04430</name>
</gene>
<dbReference type="NCBIfam" id="TIGR01382">
    <property type="entry name" value="PfpI"/>
    <property type="match status" value="1"/>
</dbReference>
<feature type="domain" description="DJ-1/PfpI" evidence="2">
    <location>
        <begin position="9"/>
        <end position="181"/>
    </location>
</feature>
<accession>A0A9D2PYX6</accession>
<dbReference type="Gene3D" id="3.40.50.880">
    <property type="match status" value="1"/>
</dbReference>
<organism evidence="3 4">
    <name type="scientific">Candidatus Brachybacterium intestinipullorum</name>
    <dbReference type="NCBI Taxonomy" id="2838512"/>
    <lineage>
        <taxon>Bacteria</taxon>
        <taxon>Bacillati</taxon>
        <taxon>Actinomycetota</taxon>
        <taxon>Actinomycetes</taxon>
        <taxon>Micrococcales</taxon>
        <taxon>Dermabacteraceae</taxon>
        <taxon>Brachybacterium</taxon>
    </lineage>
</organism>
<reference evidence="3" key="2">
    <citation type="submission" date="2021-04" db="EMBL/GenBank/DDBJ databases">
        <authorList>
            <person name="Gilroy R."/>
        </authorList>
    </citation>
    <scope>NUCLEOTIDE SEQUENCE</scope>
    <source>
        <strain evidence="3">CHK130-7132</strain>
    </source>
</reference>
<dbReference type="PROSITE" id="PS51276">
    <property type="entry name" value="PEPTIDASE_C56_PFPI"/>
    <property type="match status" value="1"/>
</dbReference>
<evidence type="ECO:0000259" key="2">
    <source>
        <dbReference type="Pfam" id="PF01965"/>
    </source>
</evidence>